<keyword evidence="1" id="KW-0812">Transmembrane</keyword>
<keyword evidence="1" id="KW-1133">Transmembrane helix</keyword>
<keyword evidence="1" id="KW-0472">Membrane</keyword>
<sequence length="375" mass="42485">MYFAEWAMWFVCIKPDCWIRKNLEGFGIPGTPVGDPTYEDTRKEELVRQAAKRFDHARARGPIYACNDTCLEMRCGGMEEKRGAISLITIVLLYFLIGPLVDIPGRILWAVVSGSGMVFNRDLYIGDLFIFVLLTATLGGGLWLYFKYAFRFSRLELLTSRHLLIRFNRITRQVYLHRPASCGGILVLPWDGMQSEEIAGLRLVLAWAPGKRTELPFPTSVFVGRQSSRRSDLQAELEFIRRYMDEGGLQAVEKPRLSSQLPLPGPAFTAQFEALGPFLRNSGPLTWFGCLLISPAFVIVGLSHWASLLLCWRPRWPRIICEAGQPGKPVPALTTVADYPPDVQAQLLANAHRWDLRPGRAPEKRRHERSGDVRR</sequence>
<dbReference type="AlphaFoldDB" id="A0ABD4Z200"/>
<organism evidence="2 3">
    <name type="scientific">Achromobacter mucicolens</name>
    <dbReference type="NCBI Taxonomy" id="1389922"/>
    <lineage>
        <taxon>Bacteria</taxon>
        <taxon>Pseudomonadati</taxon>
        <taxon>Pseudomonadota</taxon>
        <taxon>Betaproteobacteria</taxon>
        <taxon>Burkholderiales</taxon>
        <taxon>Alcaligenaceae</taxon>
        <taxon>Achromobacter</taxon>
    </lineage>
</organism>
<gene>
    <name evidence="2" type="ORF">N5C72_25040</name>
</gene>
<feature type="transmembrane region" description="Helical" evidence="1">
    <location>
        <begin position="123"/>
        <end position="146"/>
    </location>
</feature>
<evidence type="ECO:0000256" key="1">
    <source>
        <dbReference type="SAM" id="Phobius"/>
    </source>
</evidence>
<reference evidence="2 3" key="1">
    <citation type="submission" date="2022-09" db="EMBL/GenBank/DDBJ databases">
        <title>Intensive care unit water sources are persistently colonized with multi-drug resistant bacteria and are the site of extensive horizontal gene transfer of antibiotic resistance genes.</title>
        <authorList>
            <person name="Diorio-Toth L."/>
        </authorList>
    </citation>
    <scope>NUCLEOTIDE SEQUENCE [LARGE SCALE GENOMIC DNA]</scope>
    <source>
        <strain evidence="2 3">GD03967</strain>
    </source>
</reference>
<feature type="transmembrane region" description="Helical" evidence="1">
    <location>
        <begin position="83"/>
        <end position="103"/>
    </location>
</feature>
<proteinExistence type="predicted"/>
<protein>
    <submittedName>
        <fullName evidence="2">Uncharacterized protein</fullName>
    </submittedName>
</protein>
<evidence type="ECO:0000313" key="2">
    <source>
        <dbReference type="EMBL" id="MDH1181354.1"/>
    </source>
</evidence>
<accession>A0ABD4Z200</accession>
<name>A0ABD4Z200_9BURK</name>
<evidence type="ECO:0000313" key="3">
    <source>
        <dbReference type="Proteomes" id="UP001158644"/>
    </source>
</evidence>
<dbReference type="Proteomes" id="UP001158644">
    <property type="component" value="Unassembled WGS sequence"/>
</dbReference>
<dbReference type="EMBL" id="JAOBZK010000053">
    <property type="protein sequence ID" value="MDH1181354.1"/>
    <property type="molecule type" value="Genomic_DNA"/>
</dbReference>
<comment type="caution">
    <text evidence="2">The sequence shown here is derived from an EMBL/GenBank/DDBJ whole genome shotgun (WGS) entry which is preliminary data.</text>
</comment>
<dbReference type="RefSeq" id="WP_279992031.1">
    <property type="nucleotide sequence ID" value="NZ_JAOBZK010000053.1"/>
</dbReference>
<feature type="transmembrane region" description="Helical" evidence="1">
    <location>
        <begin position="285"/>
        <end position="306"/>
    </location>
</feature>